<feature type="compositionally biased region" description="Basic residues" evidence="1">
    <location>
        <begin position="184"/>
        <end position="193"/>
    </location>
</feature>
<feature type="region of interest" description="Disordered" evidence="1">
    <location>
        <begin position="182"/>
        <end position="215"/>
    </location>
</feature>
<dbReference type="HOGENOM" id="CLU_1281002_0_0_11"/>
<accession>B8HE56</accession>
<protein>
    <submittedName>
        <fullName evidence="3">Uncharacterized protein</fullName>
    </submittedName>
</protein>
<dbReference type="STRING" id="452863.Achl_1098"/>
<feature type="transmembrane region" description="Helical" evidence="2">
    <location>
        <begin position="41"/>
        <end position="61"/>
    </location>
</feature>
<dbReference type="AlphaFoldDB" id="B8HE56"/>
<dbReference type="EMBL" id="CP001341">
    <property type="protein sequence ID" value="ACL39091.1"/>
    <property type="molecule type" value="Genomic_DNA"/>
</dbReference>
<evidence type="ECO:0000256" key="2">
    <source>
        <dbReference type="SAM" id="Phobius"/>
    </source>
</evidence>
<keyword evidence="2" id="KW-1133">Transmembrane helix</keyword>
<dbReference type="KEGG" id="ach:Achl_1098"/>
<feature type="region of interest" description="Disordered" evidence="1">
    <location>
        <begin position="1"/>
        <end position="38"/>
    </location>
</feature>
<evidence type="ECO:0000313" key="3">
    <source>
        <dbReference type="EMBL" id="ACL39091.1"/>
    </source>
</evidence>
<sequence length="215" mass="23268">MKTENTTLAPGTAQAGTALEPETEPAGTNTAPHRTGRRKQVLGVLVAGVLLAGGTSFGTTLPDPKYSEADKGMADVNAGVESERDSLRSDYDSLKSGYEALQAGIVDKEAKVQARETDVCKAESAEAAVKKREEAVTAAEKQKPPTRFPTERGLSARTSPPELPCHLRRGIQLLLGHLLDRQQRQQHHRNRHPGRSDGPPLPAWWWGRPARSRAG</sequence>
<proteinExistence type="predicted"/>
<dbReference type="Proteomes" id="UP000002505">
    <property type="component" value="Chromosome"/>
</dbReference>
<reference evidence="3" key="1">
    <citation type="submission" date="2009-01" db="EMBL/GenBank/DDBJ databases">
        <title>Complete sequence of chromosome of Arthrobacter chlorophenolicus A6.</title>
        <authorList>
            <consortium name="US DOE Joint Genome Institute"/>
            <person name="Lucas S."/>
            <person name="Copeland A."/>
            <person name="Lapidus A."/>
            <person name="Glavina del Rio T."/>
            <person name="Tice H."/>
            <person name="Bruce D."/>
            <person name="Goodwin L."/>
            <person name="Pitluck S."/>
            <person name="Goltsman E."/>
            <person name="Clum A."/>
            <person name="Larimer F."/>
            <person name="Land M."/>
            <person name="Hauser L."/>
            <person name="Kyrpides N."/>
            <person name="Mikhailova N."/>
            <person name="Jansson J."/>
            <person name="Richardson P."/>
        </authorList>
    </citation>
    <scope>NUCLEOTIDE SEQUENCE [LARGE SCALE GENOMIC DNA]</scope>
    <source>
        <strain evidence="3">A6</strain>
    </source>
</reference>
<feature type="region of interest" description="Disordered" evidence="1">
    <location>
        <begin position="135"/>
        <end position="163"/>
    </location>
</feature>
<evidence type="ECO:0000313" key="4">
    <source>
        <dbReference type="Proteomes" id="UP000002505"/>
    </source>
</evidence>
<organism evidence="3 4">
    <name type="scientific">Pseudarthrobacter chlorophenolicus (strain ATCC 700700 / DSM 12829 / CIP 107037 / JCM 12360 / KCTC 9906 / NCIMB 13794 / A6)</name>
    <name type="common">Arthrobacter chlorophenolicus</name>
    <dbReference type="NCBI Taxonomy" id="452863"/>
    <lineage>
        <taxon>Bacteria</taxon>
        <taxon>Bacillati</taxon>
        <taxon>Actinomycetota</taxon>
        <taxon>Actinomycetes</taxon>
        <taxon>Micrococcales</taxon>
        <taxon>Micrococcaceae</taxon>
        <taxon>Pseudarthrobacter</taxon>
    </lineage>
</organism>
<keyword evidence="4" id="KW-1185">Reference proteome</keyword>
<keyword evidence="2" id="KW-0812">Transmembrane</keyword>
<name>B8HE56_PSECP</name>
<gene>
    <name evidence="3" type="ordered locus">Achl_1098</name>
</gene>
<evidence type="ECO:0000256" key="1">
    <source>
        <dbReference type="SAM" id="MobiDB-lite"/>
    </source>
</evidence>
<keyword evidence="2" id="KW-0472">Membrane</keyword>